<dbReference type="AlphaFoldDB" id="A0A6M5YTZ4"/>
<proteinExistence type="predicted"/>
<gene>
    <name evidence="1" type="ORF">FTUN_3959</name>
</gene>
<dbReference type="Proteomes" id="UP000503447">
    <property type="component" value="Chromosome"/>
</dbReference>
<dbReference type="KEGG" id="ftj:FTUN_3959"/>
<organism evidence="1 2">
    <name type="scientific">Frigoriglobus tundricola</name>
    <dbReference type="NCBI Taxonomy" id="2774151"/>
    <lineage>
        <taxon>Bacteria</taxon>
        <taxon>Pseudomonadati</taxon>
        <taxon>Planctomycetota</taxon>
        <taxon>Planctomycetia</taxon>
        <taxon>Gemmatales</taxon>
        <taxon>Gemmataceae</taxon>
        <taxon>Frigoriglobus</taxon>
    </lineage>
</organism>
<accession>A0A6M5YTZ4</accession>
<evidence type="ECO:0000313" key="1">
    <source>
        <dbReference type="EMBL" id="QJW96402.1"/>
    </source>
</evidence>
<name>A0A6M5YTZ4_9BACT</name>
<protein>
    <submittedName>
        <fullName evidence="1">Uncharacterized protein</fullName>
    </submittedName>
</protein>
<reference evidence="2" key="1">
    <citation type="submission" date="2020-05" db="EMBL/GenBank/DDBJ databases">
        <title>Frigoriglobus tundricola gen. nov., sp. nov., a psychrotolerant cellulolytic planctomycete of the family Gemmataceae with two divergent copies of 16S rRNA gene.</title>
        <authorList>
            <person name="Kulichevskaya I.S."/>
            <person name="Ivanova A.A."/>
            <person name="Naumoff D.G."/>
            <person name="Beletsky A.V."/>
            <person name="Rijpstra W.I.C."/>
            <person name="Sinninghe Damste J.S."/>
            <person name="Mardanov A.V."/>
            <person name="Ravin N.V."/>
            <person name="Dedysh S.N."/>
        </authorList>
    </citation>
    <scope>NUCLEOTIDE SEQUENCE [LARGE SCALE GENOMIC DNA]</scope>
    <source>
        <strain evidence="2">PL17</strain>
    </source>
</reference>
<evidence type="ECO:0000313" key="2">
    <source>
        <dbReference type="Proteomes" id="UP000503447"/>
    </source>
</evidence>
<sequence length="66" mass="6940">MTGASSSPNDALIKYPERVGAESYFGTGTTVKSSPENCGTRVRASLIAAPHCGAPWPALSIDEKRM</sequence>
<dbReference type="EMBL" id="CP053452">
    <property type="protein sequence ID" value="QJW96402.1"/>
    <property type="molecule type" value="Genomic_DNA"/>
</dbReference>
<keyword evidence="2" id="KW-1185">Reference proteome</keyword>